<evidence type="ECO:0000313" key="9">
    <source>
        <dbReference type="Proteomes" id="UP001365846"/>
    </source>
</evidence>
<evidence type="ECO:0000259" key="7">
    <source>
        <dbReference type="Pfam" id="PF02776"/>
    </source>
</evidence>
<dbReference type="InterPro" id="IPR045229">
    <property type="entry name" value="TPP_enz"/>
</dbReference>
<reference evidence="8 9" key="1">
    <citation type="submission" date="2024-03" db="EMBL/GenBank/DDBJ databases">
        <title>Novel species of the genus Variovorax.</title>
        <authorList>
            <person name="Liu Q."/>
            <person name="Xin Y.-H."/>
        </authorList>
    </citation>
    <scope>NUCLEOTIDE SEQUENCE [LARGE SCALE GENOMIC DNA]</scope>
    <source>
        <strain evidence="8 9">KACC 18899</strain>
    </source>
</reference>
<dbReference type="RefSeq" id="WP_340355754.1">
    <property type="nucleotide sequence ID" value="NZ_JBBKZU010000002.1"/>
</dbReference>
<name>A0ABU8VAC6_9BURK</name>
<dbReference type="SUPFAM" id="SSF52467">
    <property type="entry name" value="DHS-like NAD/FAD-binding domain"/>
    <property type="match status" value="1"/>
</dbReference>
<dbReference type="SUPFAM" id="SSF52518">
    <property type="entry name" value="Thiamin diphosphate-binding fold (THDP-binding)"/>
    <property type="match status" value="2"/>
</dbReference>
<evidence type="ECO:0000256" key="2">
    <source>
        <dbReference type="ARBA" id="ARBA00007812"/>
    </source>
</evidence>
<evidence type="ECO:0000259" key="5">
    <source>
        <dbReference type="Pfam" id="PF00205"/>
    </source>
</evidence>
<accession>A0ABU8VAC6</accession>
<evidence type="ECO:0000313" key="8">
    <source>
        <dbReference type="EMBL" id="MEJ8810431.1"/>
    </source>
</evidence>
<dbReference type="Pfam" id="PF02776">
    <property type="entry name" value="TPP_enzyme_N"/>
    <property type="match status" value="1"/>
</dbReference>
<comment type="similarity">
    <text evidence="2 4">Belongs to the TPP enzyme family.</text>
</comment>
<evidence type="ECO:0000256" key="4">
    <source>
        <dbReference type="RuleBase" id="RU362132"/>
    </source>
</evidence>
<dbReference type="Gene3D" id="3.40.50.1220">
    <property type="entry name" value="TPP-binding domain"/>
    <property type="match status" value="1"/>
</dbReference>
<keyword evidence="9" id="KW-1185">Reference proteome</keyword>
<comment type="cofactor">
    <cofactor evidence="1">
        <name>thiamine diphosphate</name>
        <dbReference type="ChEBI" id="CHEBI:58937"/>
    </cofactor>
</comment>
<dbReference type="Pfam" id="PF02775">
    <property type="entry name" value="TPP_enzyme_C"/>
    <property type="match status" value="1"/>
</dbReference>
<evidence type="ECO:0000259" key="6">
    <source>
        <dbReference type="Pfam" id="PF02775"/>
    </source>
</evidence>
<comment type="caution">
    <text evidence="8">The sequence shown here is derived from an EMBL/GenBank/DDBJ whole genome shotgun (WGS) entry which is preliminary data.</text>
</comment>
<dbReference type="EMBL" id="JBBKZU010000002">
    <property type="protein sequence ID" value="MEJ8810431.1"/>
    <property type="molecule type" value="Genomic_DNA"/>
</dbReference>
<organism evidence="8 9">
    <name type="scientific">Variovorax ureilyticus</name>
    <dbReference type="NCBI Taxonomy" id="1836198"/>
    <lineage>
        <taxon>Bacteria</taxon>
        <taxon>Pseudomonadati</taxon>
        <taxon>Pseudomonadota</taxon>
        <taxon>Betaproteobacteria</taxon>
        <taxon>Burkholderiales</taxon>
        <taxon>Comamonadaceae</taxon>
        <taxon>Variovorax</taxon>
    </lineage>
</organism>
<dbReference type="PANTHER" id="PTHR18968">
    <property type="entry name" value="THIAMINE PYROPHOSPHATE ENZYMES"/>
    <property type="match status" value="1"/>
</dbReference>
<sequence length="578" mass="61806">MAIVQLNGAQVLVRLLLAEKVRDIYGIVGGKLGPLLHAISQQEQLRFLGVRHEAAGPMMAAATYAGTGQIAVALGEMGPGGLNLASGLGVAFGNNLPLVAITTNQHRAASYPHSGMFMDLDTVAVTRPITKWNAVVHDARRLPELVRRAFREALGGRPGPVHLDIPQDVLGQPCSIDEAEFAMPPSRYRALGRIRPDAEDLARAVALMRTARRPLIVAGGGVVASGAAAQLRALAQRWNAPVLPTQMALGIVASHSPHFIGHGGLIAGEPVREAFDRADLVLAVGCRWSSWMWDERGPLVRRSQRLIGINIDPSALGQPALHEVAMQADAGAALDDLLALCGEDLAGDVDRDWLPSLRQARAAYEARFAELSAQGEPGQPMHPAALARAIGEALPAEALAVFDGGHTTFWSNDLTPVHEVRTRFHEPGMSHLGFGLPYAIALQAQDPARKVALITGDGSFGFTLNELDTARRYRLPVLCILHNNAAWGIIRAGQRNALGFELGTALDETDYAAIARGFGCHGERVSDLAEVGPAIQRAWASGLPAVIDCQTRFVPHPAMPAFGSMNRYGFDAHQRTET</sequence>
<feature type="domain" description="Thiamine pyrophosphate enzyme N-terminal TPP-binding" evidence="7">
    <location>
        <begin position="7"/>
        <end position="121"/>
    </location>
</feature>
<evidence type="ECO:0000256" key="3">
    <source>
        <dbReference type="ARBA" id="ARBA00023052"/>
    </source>
</evidence>
<gene>
    <name evidence="8" type="ORF">WKW77_05080</name>
</gene>
<dbReference type="InterPro" id="IPR011766">
    <property type="entry name" value="TPP_enzyme_TPP-bd"/>
</dbReference>
<dbReference type="CDD" id="cd07035">
    <property type="entry name" value="TPP_PYR_POX_like"/>
    <property type="match status" value="1"/>
</dbReference>
<dbReference type="Pfam" id="PF00205">
    <property type="entry name" value="TPP_enzyme_M"/>
    <property type="match status" value="1"/>
</dbReference>
<dbReference type="InterPro" id="IPR012000">
    <property type="entry name" value="Thiamin_PyroP_enz_cen_dom"/>
</dbReference>
<keyword evidence="3 4" id="KW-0786">Thiamine pyrophosphate</keyword>
<protein>
    <submittedName>
        <fullName evidence="8">Thiamine pyrophosphate-binding protein</fullName>
    </submittedName>
</protein>
<dbReference type="PANTHER" id="PTHR18968:SF166">
    <property type="entry name" value="2-HYDROXYACYL-COA LYASE 2"/>
    <property type="match status" value="1"/>
</dbReference>
<dbReference type="InterPro" id="IPR029061">
    <property type="entry name" value="THDP-binding"/>
</dbReference>
<feature type="domain" description="Thiamine pyrophosphate enzyme central" evidence="5">
    <location>
        <begin position="201"/>
        <end position="337"/>
    </location>
</feature>
<evidence type="ECO:0000256" key="1">
    <source>
        <dbReference type="ARBA" id="ARBA00001964"/>
    </source>
</evidence>
<dbReference type="Gene3D" id="3.40.50.970">
    <property type="match status" value="2"/>
</dbReference>
<proteinExistence type="inferred from homology"/>
<dbReference type="Proteomes" id="UP001365846">
    <property type="component" value="Unassembled WGS sequence"/>
</dbReference>
<dbReference type="InterPro" id="IPR012001">
    <property type="entry name" value="Thiamin_PyroP_enz_TPP-bd_dom"/>
</dbReference>
<feature type="domain" description="Thiamine pyrophosphate enzyme TPP-binding" evidence="6">
    <location>
        <begin position="403"/>
        <end position="549"/>
    </location>
</feature>
<dbReference type="InterPro" id="IPR029035">
    <property type="entry name" value="DHS-like_NAD/FAD-binding_dom"/>
</dbReference>